<evidence type="ECO:0000256" key="1">
    <source>
        <dbReference type="ARBA" id="ARBA00004123"/>
    </source>
</evidence>
<feature type="domain" description="C2H2-type" evidence="13">
    <location>
        <begin position="258"/>
        <end position="280"/>
    </location>
</feature>
<evidence type="ECO:0000256" key="4">
    <source>
        <dbReference type="ARBA" id="ARBA00022737"/>
    </source>
</evidence>
<dbReference type="InterPro" id="IPR013087">
    <property type="entry name" value="Znf_C2H2_type"/>
</dbReference>
<dbReference type="GO" id="GO:0005634">
    <property type="term" value="C:nucleus"/>
    <property type="evidence" value="ECO:0007669"/>
    <property type="project" value="UniProtKB-SubCell"/>
</dbReference>
<protein>
    <submittedName>
        <fullName evidence="15">C2H2-type domain-containing protein</fullName>
    </submittedName>
</protein>
<dbReference type="PANTHER" id="PTHR24381">
    <property type="entry name" value="ZINC FINGER PROTEIN"/>
    <property type="match status" value="1"/>
</dbReference>
<dbReference type="FunFam" id="3.30.160.60:FF:000151">
    <property type="entry name" value="Zinc finger and SCAN domain-containing 21"/>
    <property type="match status" value="1"/>
</dbReference>
<dbReference type="Pfam" id="PF13912">
    <property type="entry name" value="zf-C2H2_6"/>
    <property type="match status" value="1"/>
</dbReference>
<evidence type="ECO:0000256" key="9">
    <source>
        <dbReference type="ARBA" id="ARBA00023163"/>
    </source>
</evidence>
<dbReference type="InterPro" id="IPR036236">
    <property type="entry name" value="Znf_C2H2_sf"/>
</dbReference>
<evidence type="ECO:0000259" key="13">
    <source>
        <dbReference type="PROSITE" id="PS50157"/>
    </source>
</evidence>
<dbReference type="GO" id="GO:0000122">
    <property type="term" value="P:negative regulation of transcription by RNA polymerase II"/>
    <property type="evidence" value="ECO:0007669"/>
    <property type="project" value="UniProtKB-ARBA"/>
</dbReference>
<feature type="domain" description="C2H2-type" evidence="13">
    <location>
        <begin position="473"/>
        <end position="503"/>
    </location>
</feature>
<evidence type="ECO:0000256" key="2">
    <source>
        <dbReference type="ARBA" id="ARBA00006991"/>
    </source>
</evidence>
<evidence type="ECO:0000313" key="14">
    <source>
        <dbReference type="Proteomes" id="UP000887540"/>
    </source>
</evidence>
<dbReference type="Pfam" id="PF00096">
    <property type="entry name" value="zf-C2H2"/>
    <property type="match status" value="8"/>
</dbReference>
<keyword evidence="3" id="KW-0479">Metal-binding</keyword>
<evidence type="ECO:0000256" key="7">
    <source>
        <dbReference type="ARBA" id="ARBA00023015"/>
    </source>
</evidence>
<feature type="domain" description="C2H2-type" evidence="13">
    <location>
        <begin position="343"/>
        <end position="370"/>
    </location>
</feature>
<comment type="subcellular location">
    <subcellularLocation>
        <location evidence="1">Nucleus</location>
    </subcellularLocation>
</comment>
<evidence type="ECO:0000256" key="8">
    <source>
        <dbReference type="ARBA" id="ARBA00023125"/>
    </source>
</evidence>
<dbReference type="GO" id="GO:0000981">
    <property type="term" value="F:DNA-binding transcription factor activity, RNA polymerase II-specific"/>
    <property type="evidence" value="ECO:0007669"/>
    <property type="project" value="TreeGrafter"/>
</dbReference>
<dbReference type="SMART" id="SM00355">
    <property type="entry name" value="ZnF_C2H2"/>
    <property type="match status" value="11"/>
</dbReference>
<dbReference type="FunFam" id="3.30.160.60:FF:000193">
    <property type="entry name" value="Zinc finger protein 300"/>
    <property type="match status" value="1"/>
</dbReference>
<feature type="region of interest" description="Disordered" evidence="12">
    <location>
        <begin position="24"/>
        <end position="58"/>
    </location>
</feature>
<reference evidence="15" key="1">
    <citation type="submission" date="2022-11" db="UniProtKB">
        <authorList>
            <consortium name="WormBaseParasite"/>
        </authorList>
    </citation>
    <scope>IDENTIFICATION</scope>
</reference>
<dbReference type="FunFam" id="3.30.160.60:FF:000508">
    <property type="entry name" value="Myeloid zinc finger 1"/>
    <property type="match status" value="1"/>
</dbReference>
<evidence type="ECO:0000256" key="10">
    <source>
        <dbReference type="ARBA" id="ARBA00023242"/>
    </source>
</evidence>
<feature type="domain" description="C2H2-type" evidence="13">
    <location>
        <begin position="371"/>
        <end position="394"/>
    </location>
</feature>
<feature type="domain" description="C2H2-type" evidence="13">
    <location>
        <begin position="229"/>
        <end position="257"/>
    </location>
</feature>
<evidence type="ECO:0000313" key="15">
    <source>
        <dbReference type="WBParaSite" id="ACRNAN_Path_1320.g5187.t1"/>
    </source>
</evidence>
<feature type="domain" description="C2H2-type" evidence="13">
    <location>
        <begin position="285"/>
        <end position="313"/>
    </location>
</feature>
<dbReference type="PROSITE" id="PS50157">
    <property type="entry name" value="ZINC_FINGER_C2H2_2"/>
    <property type="match status" value="11"/>
</dbReference>
<dbReference type="Gene3D" id="3.30.160.60">
    <property type="entry name" value="Classic Zinc Finger"/>
    <property type="match status" value="10"/>
</dbReference>
<organism evidence="14 15">
    <name type="scientific">Acrobeloides nanus</name>
    <dbReference type="NCBI Taxonomy" id="290746"/>
    <lineage>
        <taxon>Eukaryota</taxon>
        <taxon>Metazoa</taxon>
        <taxon>Ecdysozoa</taxon>
        <taxon>Nematoda</taxon>
        <taxon>Chromadorea</taxon>
        <taxon>Rhabditida</taxon>
        <taxon>Tylenchina</taxon>
        <taxon>Cephalobomorpha</taxon>
        <taxon>Cephaloboidea</taxon>
        <taxon>Cephalobidae</taxon>
        <taxon>Acrobeloides</taxon>
    </lineage>
</organism>
<feature type="domain" description="C2H2-type" evidence="13">
    <location>
        <begin position="315"/>
        <end position="342"/>
    </location>
</feature>
<comment type="similarity">
    <text evidence="2">Belongs to the krueppel C2H2-type zinc-finger protein family.</text>
</comment>
<dbReference type="PROSITE" id="PS00028">
    <property type="entry name" value="ZINC_FINGER_C2H2_1"/>
    <property type="match status" value="10"/>
</dbReference>
<dbReference type="WBParaSite" id="ACRNAN_Path_1320.g5187.t1">
    <property type="protein sequence ID" value="ACRNAN_Path_1320.g5187.t1"/>
    <property type="gene ID" value="ACRNAN_Path_1320.g5187"/>
</dbReference>
<feature type="compositionally biased region" description="Polar residues" evidence="12">
    <location>
        <begin position="34"/>
        <end position="45"/>
    </location>
</feature>
<feature type="domain" description="C2H2-type" evidence="13">
    <location>
        <begin position="201"/>
        <end position="228"/>
    </location>
</feature>
<keyword evidence="7" id="KW-0805">Transcription regulation</keyword>
<keyword evidence="6" id="KW-0862">Zinc</keyword>
<dbReference type="SUPFAM" id="SSF57667">
    <property type="entry name" value="beta-beta-alpha zinc fingers"/>
    <property type="match status" value="6"/>
</dbReference>
<feature type="compositionally biased region" description="Low complexity" evidence="12">
    <location>
        <begin position="46"/>
        <end position="55"/>
    </location>
</feature>
<dbReference type="GO" id="GO:0008270">
    <property type="term" value="F:zinc ion binding"/>
    <property type="evidence" value="ECO:0007669"/>
    <property type="project" value="UniProtKB-KW"/>
</dbReference>
<dbReference type="FunFam" id="3.30.160.60:FF:000702">
    <property type="entry name" value="Transcription factor E4F1 isoform 1"/>
    <property type="match status" value="1"/>
</dbReference>
<keyword evidence="14" id="KW-1185">Reference proteome</keyword>
<evidence type="ECO:0000256" key="6">
    <source>
        <dbReference type="ARBA" id="ARBA00022833"/>
    </source>
</evidence>
<dbReference type="Proteomes" id="UP000887540">
    <property type="component" value="Unplaced"/>
</dbReference>
<feature type="domain" description="C2H2-type" evidence="13">
    <location>
        <begin position="417"/>
        <end position="444"/>
    </location>
</feature>
<dbReference type="FunFam" id="3.30.160.60:FF:000446">
    <property type="entry name" value="Zinc finger protein"/>
    <property type="match status" value="1"/>
</dbReference>
<sequence>MLLESQTTSMVDGAGLCNKLKVEATEETELSDSGECSSNQSRVKNSSTSDGSSHSESPRNLLVVDSESSGCHSSGSSIVQELYTSATDELSPNSDAESDIISITNHEERISSKSPSESDSILDVSSTMENQEMNLPVMEISSPGNSDEFSRKLSNASTSQLMLTSNLALEKRHICDECGKAFPYLSILESHKRCHTGEKPFSCHFCDKKFAQKATLQVHERTHTGERPYKCKYCDKTFAQYGTKTVHEKSAHLGIRNYKCPKCSKCLSSPSALYTHKKTHGDKVFQCEFCPKTFTLKNYLKLHIKQVHEQNERKHVCRFCHKSFAYAGSLQVHVRTHTGERPYLCKYCPKAFASQGNLQSHERTHTGERPFTCGQCGRSFIQKSQLTAHEATHSYMPGASPDSGSSIGSTSRKQSEYVCKFCGKRYAYASSLYVHTRLHTGERPFRCTFCDKSFTNQGNMQVHQRVHTGEKPYKCDACHKSYAQKVGLKIHQEQCQPYMNSRRQSVLTSATSESCQSPTNLSEELDEAMMCVEEKNQPLETFAIRAAALESLRMFNTIKPQPLFQSSQSQPSSLFSSPVSSHRNSLADAFVPNHGNGNGSMLDPRYLGLKLPTVPANDLVTNGTGPSHFSDLLLNSLATSRLQPLIGSTAPSLLSDSSAFHQVPNSNNLYKGNNDQLDLQITALRALMDLSGLNGSTTPQQQPCTISSLVNQTQQQFLHQLLLQSYPLSSLSSLPTSPTTPTTSTMMGLNGLSLNSAPQHIPSMNANVPVSGVGSFSNEAAAAAVVAALQNLASKSEQATMLNL</sequence>
<evidence type="ECO:0000256" key="5">
    <source>
        <dbReference type="ARBA" id="ARBA00022771"/>
    </source>
</evidence>
<keyword evidence="4" id="KW-0677">Repeat</keyword>
<dbReference type="GO" id="GO:0000977">
    <property type="term" value="F:RNA polymerase II transcription regulatory region sequence-specific DNA binding"/>
    <property type="evidence" value="ECO:0007669"/>
    <property type="project" value="TreeGrafter"/>
</dbReference>
<accession>A0A914BYW0</accession>
<keyword evidence="8" id="KW-0238">DNA-binding</keyword>
<dbReference type="AlphaFoldDB" id="A0A914BYW0"/>
<keyword evidence="5 11" id="KW-0863">Zinc-finger</keyword>
<keyword evidence="9" id="KW-0804">Transcription</keyword>
<feature type="domain" description="C2H2-type" evidence="13">
    <location>
        <begin position="173"/>
        <end position="200"/>
    </location>
</feature>
<dbReference type="FunFam" id="3.30.160.60:FF:000100">
    <property type="entry name" value="Zinc finger 45-like"/>
    <property type="match status" value="1"/>
</dbReference>
<evidence type="ECO:0000256" key="12">
    <source>
        <dbReference type="SAM" id="MobiDB-lite"/>
    </source>
</evidence>
<evidence type="ECO:0000256" key="11">
    <source>
        <dbReference type="PROSITE-ProRule" id="PRU00042"/>
    </source>
</evidence>
<dbReference type="PANTHER" id="PTHR24381:SF393">
    <property type="entry name" value="CHROMATIN-LINKED ADAPTOR FOR MSL PROTEINS, ISOFORM B"/>
    <property type="match status" value="1"/>
</dbReference>
<feature type="domain" description="C2H2-type" evidence="13">
    <location>
        <begin position="445"/>
        <end position="472"/>
    </location>
</feature>
<keyword evidence="10" id="KW-0539">Nucleus</keyword>
<evidence type="ECO:0000256" key="3">
    <source>
        <dbReference type="ARBA" id="ARBA00022723"/>
    </source>
</evidence>
<dbReference type="FunFam" id="3.30.160.60:FF:002343">
    <property type="entry name" value="Zinc finger protein 33A"/>
    <property type="match status" value="2"/>
</dbReference>
<name>A0A914BYW0_9BILA</name>
<proteinExistence type="inferred from homology"/>
<dbReference type="GO" id="GO:0042802">
    <property type="term" value="F:identical protein binding"/>
    <property type="evidence" value="ECO:0007669"/>
    <property type="project" value="UniProtKB-ARBA"/>
</dbReference>